<evidence type="ECO:0000256" key="4">
    <source>
        <dbReference type="ARBA" id="ARBA00022741"/>
    </source>
</evidence>
<dbReference type="EC" id="2.7.1.24" evidence="8 9"/>
<dbReference type="Gene3D" id="3.40.50.300">
    <property type="entry name" value="P-loop containing nucleotide triphosphate hydrolases"/>
    <property type="match status" value="1"/>
</dbReference>
<dbReference type="CDD" id="cd02022">
    <property type="entry name" value="DPCK"/>
    <property type="match status" value="1"/>
</dbReference>
<dbReference type="RefSeq" id="WP_168677823.1">
    <property type="nucleotide sequence ID" value="NZ_BPKV01000016.1"/>
</dbReference>
<feature type="binding site" evidence="8">
    <location>
        <begin position="11"/>
        <end position="16"/>
    </location>
    <ligand>
        <name>ATP</name>
        <dbReference type="ChEBI" id="CHEBI:30616"/>
    </ligand>
</feature>
<keyword evidence="5 8" id="KW-0418">Kinase</keyword>
<dbReference type="FunFam" id="3.40.50.300:FF:000991">
    <property type="entry name" value="Dephospho-CoA kinase"/>
    <property type="match status" value="1"/>
</dbReference>
<evidence type="ECO:0000313" key="11">
    <source>
        <dbReference type="Proteomes" id="UP000590460"/>
    </source>
</evidence>
<dbReference type="UniPathway" id="UPA00241">
    <property type="reaction ID" value="UER00356"/>
</dbReference>
<keyword evidence="6 8" id="KW-0067">ATP-binding</keyword>
<dbReference type="PANTHER" id="PTHR10695">
    <property type="entry name" value="DEPHOSPHO-COA KINASE-RELATED"/>
    <property type="match status" value="1"/>
</dbReference>
<name>A0A846ZDN8_9LACO</name>
<dbReference type="InterPro" id="IPR027417">
    <property type="entry name" value="P-loop_NTPase"/>
</dbReference>
<evidence type="ECO:0000256" key="1">
    <source>
        <dbReference type="ARBA" id="ARBA00009018"/>
    </source>
</evidence>
<evidence type="ECO:0000256" key="9">
    <source>
        <dbReference type="NCBIfam" id="TIGR00152"/>
    </source>
</evidence>
<evidence type="ECO:0000256" key="8">
    <source>
        <dbReference type="HAMAP-Rule" id="MF_00376"/>
    </source>
</evidence>
<dbReference type="PROSITE" id="PS51219">
    <property type="entry name" value="DPCK"/>
    <property type="match status" value="1"/>
</dbReference>
<dbReference type="GO" id="GO:0005737">
    <property type="term" value="C:cytoplasm"/>
    <property type="evidence" value="ECO:0007669"/>
    <property type="project" value="UniProtKB-SubCell"/>
</dbReference>
<dbReference type="NCBIfam" id="TIGR00152">
    <property type="entry name" value="dephospho-CoA kinase"/>
    <property type="match status" value="1"/>
</dbReference>
<dbReference type="PANTHER" id="PTHR10695:SF46">
    <property type="entry name" value="BIFUNCTIONAL COENZYME A SYNTHASE-RELATED"/>
    <property type="match status" value="1"/>
</dbReference>
<keyword evidence="3 8" id="KW-0808">Transferase</keyword>
<evidence type="ECO:0000256" key="2">
    <source>
        <dbReference type="ARBA" id="ARBA00022490"/>
    </source>
</evidence>
<evidence type="ECO:0000313" key="10">
    <source>
        <dbReference type="EMBL" id="NKZ19148.1"/>
    </source>
</evidence>
<dbReference type="EMBL" id="JAAXPO010000011">
    <property type="protein sequence ID" value="NKZ19148.1"/>
    <property type="molecule type" value="Genomic_DNA"/>
</dbReference>
<protein>
    <recommendedName>
        <fullName evidence="8 9">Dephospho-CoA kinase</fullName>
        <ecNumber evidence="8 9">2.7.1.24</ecNumber>
    </recommendedName>
    <alternativeName>
        <fullName evidence="8">Dephosphocoenzyme A kinase</fullName>
    </alternativeName>
</protein>
<comment type="catalytic activity">
    <reaction evidence="8">
        <text>3'-dephospho-CoA + ATP = ADP + CoA + H(+)</text>
        <dbReference type="Rhea" id="RHEA:18245"/>
        <dbReference type="ChEBI" id="CHEBI:15378"/>
        <dbReference type="ChEBI" id="CHEBI:30616"/>
        <dbReference type="ChEBI" id="CHEBI:57287"/>
        <dbReference type="ChEBI" id="CHEBI:57328"/>
        <dbReference type="ChEBI" id="CHEBI:456216"/>
        <dbReference type="EC" id="2.7.1.24"/>
    </reaction>
</comment>
<accession>A0A846ZDN8</accession>
<organism evidence="10 11">
    <name type="scientific">Leuconostoc holzapfelii</name>
    <dbReference type="NCBI Taxonomy" id="434464"/>
    <lineage>
        <taxon>Bacteria</taxon>
        <taxon>Bacillati</taxon>
        <taxon>Bacillota</taxon>
        <taxon>Bacilli</taxon>
        <taxon>Lactobacillales</taxon>
        <taxon>Lactobacillaceae</taxon>
        <taxon>Leuconostoc</taxon>
    </lineage>
</organism>
<evidence type="ECO:0000256" key="6">
    <source>
        <dbReference type="ARBA" id="ARBA00022840"/>
    </source>
</evidence>
<dbReference type="SUPFAM" id="SSF52540">
    <property type="entry name" value="P-loop containing nucleoside triphosphate hydrolases"/>
    <property type="match status" value="1"/>
</dbReference>
<reference evidence="10 11" key="1">
    <citation type="submission" date="2020-04" db="EMBL/GenBank/DDBJ databases">
        <title>MicrobeNet Type strains.</title>
        <authorList>
            <person name="Nicholson A.C."/>
        </authorList>
    </citation>
    <scope>NUCLEOTIDE SEQUENCE [LARGE SCALE GENOMIC DNA]</scope>
    <source>
        <strain evidence="10 11">CCUG 54536</strain>
    </source>
</reference>
<evidence type="ECO:0000256" key="3">
    <source>
        <dbReference type="ARBA" id="ARBA00022679"/>
    </source>
</evidence>
<proteinExistence type="inferred from homology"/>
<evidence type="ECO:0000256" key="5">
    <source>
        <dbReference type="ARBA" id="ARBA00022777"/>
    </source>
</evidence>
<dbReference type="InterPro" id="IPR001977">
    <property type="entry name" value="Depp_CoAkinase"/>
</dbReference>
<dbReference type="Proteomes" id="UP000590460">
    <property type="component" value="Unassembled WGS sequence"/>
</dbReference>
<comment type="function">
    <text evidence="8">Catalyzes the phosphorylation of the 3'-hydroxyl group of dephosphocoenzyme A to form coenzyme A.</text>
</comment>
<dbReference type="GO" id="GO:0015937">
    <property type="term" value="P:coenzyme A biosynthetic process"/>
    <property type="evidence" value="ECO:0007669"/>
    <property type="project" value="UniProtKB-UniRule"/>
</dbReference>
<comment type="caution">
    <text evidence="10">The sequence shown here is derived from an EMBL/GenBank/DDBJ whole genome shotgun (WGS) entry which is preliminary data.</text>
</comment>
<dbReference type="GO" id="GO:0004140">
    <property type="term" value="F:dephospho-CoA kinase activity"/>
    <property type="evidence" value="ECO:0007669"/>
    <property type="project" value="UniProtKB-UniRule"/>
</dbReference>
<dbReference type="HAMAP" id="MF_00376">
    <property type="entry name" value="Dephospho_CoA_kinase"/>
    <property type="match status" value="1"/>
</dbReference>
<sequence>MLIVGLTGGIATGKSTVSAQLRAAGLPIVDADLVAREVVEPGTHTLEAIKLAFGGQIITNGVLDRQQLGQRVFSHPAELARLNAIIQPAISAAMTDKINFWRQQKTPILILDVPLLFERGYDTQQRVDKIIVVTADAQQQLARLKARDHLDDQQARARIQSQMPLAEKVAQADYVIDNTGDAAQLQVQIQQLLTELKELAPKYDTK</sequence>
<keyword evidence="4 8" id="KW-0547">Nucleotide-binding</keyword>
<comment type="similarity">
    <text evidence="1 8">Belongs to the CoaE family.</text>
</comment>
<dbReference type="AlphaFoldDB" id="A0A846ZDN8"/>
<comment type="subcellular location">
    <subcellularLocation>
        <location evidence="8">Cytoplasm</location>
    </subcellularLocation>
</comment>
<comment type="pathway">
    <text evidence="8">Cofactor biosynthesis; coenzyme A biosynthesis; CoA from (R)-pantothenate: step 5/5.</text>
</comment>
<gene>
    <name evidence="8" type="primary">coaE</name>
    <name evidence="10" type="ORF">HF966_08175</name>
</gene>
<keyword evidence="7 8" id="KW-0173">Coenzyme A biosynthesis</keyword>
<dbReference type="GO" id="GO:0005524">
    <property type="term" value="F:ATP binding"/>
    <property type="evidence" value="ECO:0007669"/>
    <property type="project" value="UniProtKB-UniRule"/>
</dbReference>
<dbReference type="Pfam" id="PF01121">
    <property type="entry name" value="CoaE"/>
    <property type="match status" value="1"/>
</dbReference>
<evidence type="ECO:0000256" key="7">
    <source>
        <dbReference type="ARBA" id="ARBA00022993"/>
    </source>
</evidence>
<keyword evidence="2 8" id="KW-0963">Cytoplasm</keyword>